<evidence type="ECO:0000259" key="8">
    <source>
        <dbReference type="Pfam" id="PF05140"/>
    </source>
</evidence>
<dbReference type="GO" id="GO:0017004">
    <property type="term" value="P:cytochrome complex assembly"/>
    <property type="evidence" value="ECO:0007669"/>
    <property type="project" value="UniProtKB-KW"/>
</dbReference>
<comment type="subcellular location">
    <subcellularLocation>
        <location evidence="1">Membrane</location>
        <topology evidence="1">Multi-pass membrane protein</topology>
    </subcellularLocation>
</comment>
<evidence type="ECO:0000256" key="6">
    <source>
        <dbReference type="SAM" id="MobiDB-lite"/>
    </source>
</evidence>
<keyword evidence="10" id="KW-1185">Reference proteome</keyword>
<dbReference type="Proteomes" id="UP000250222">
    <property type="component" value="Unassembled WGS sequence"/>
</dbReference>
<dbReference type="InterPro" id="IPR023494">
    <property type="entry name" value="Cyt_c_bgen_Ccs1/CcsB/ResB"/>
</dbReference>
<dbReference type="Pfam" id="PF05140">
    <property type="entry name" value="ResB"/>
    <property type="match status" value="1"/>
</dbReference>
<dbReference type="EMBL" id="UETB01000006">
    <property type="protein sequence ID" value="SSA42413.1"/>
    <property type="molecule type" value="Genomic_DNA"/>
</dbReference>
<feature type="transmembrane region" description="Helical" evidence="7">
    <location>
        <begin position="45"/>
        <end position="63"/>
    </location>
</feature>
<dbReference type="AlphaFoldDB" id="A0A2Y9C646"/>
<feature type="transmembrane region" description="Helical" evidence="7">
    <location>
        <begin position="98"/>
        <end position="118"/>
    </location>
</feature>
<evidence type="ECO:0000256" key="3">
    <source>
        <dbReference type="ARBA" id="ARBA00022748"/>
    </source>
</evidence>
<evidence type="ECO:0000256" key="4">
    <source>
        <dbReference type="ARBA" id="ARBA00022989"/>
    </source>
</evidence>
<evidence type="ECO:0000256" key="1">
    <source>
        <dbReference type="ARBA" id="ARBA00004141"/>
    </source>
</evidence>
<name>A0A2Y9C646_9MICO</name>
<keyword evidence="2 7" id="KW-0812">Transmembrane</keyword>
<keyword evidence="5 7" id="KW-0472">Membrane</keyword>
<feature type="transmembrane region" description="Helical" evidence="7">
    <location>
        <begin position="190"/>
        <end position="209"/>
    </location>
</feature>
<dbReference type="RefSeq" id="WP_110852470.1">
    <property type="nucleotide sequence ID" value="NZ_QKLZ01000006.1"/>
</dbReference>
<keyword evidence="4 7" id="KW-1133">Transmembrane helix</keyword>
<evidence type="ECO:0000256" key="2">
    <source>
        <dbReference type="ARBA" id="ARBA00022692"/>
    </source>
</evidence>
<dbReference type="InterPro" id="IPR007816">
    <property type="entry name" value="ResB-like_domain"/>
</dbReference>
<keyword evidence="3" id="KW-0201">Cytochrome c-type biogenesis</keyword>
<feature type="domain" description="ResB-like" evidence="8">
    <location>
        <begin position="43"/>
        <end position="512"/>
    </location>
</feature>
<protein>
    <submittedName>
        <fullName evidence="9">Cytochrome c biogenesis protein</fullName>
    </submittedName>
</protein>
<feature type="compositionally biased region" description="Basic and acidic residues" evidence="6">
    <location>
        <begin position="1"/>
        <end position="12"/>
    </location>
</feature>
<dbReference type="OrthoDB" id="3949537at2"/>
<dbReference type="PANTHER" id="PTHR31566:SF0">
    <property type="entry name" value="CYTOCHROME C BIOGENESIS PROTEIN CCS1, CHLOROPLASTIC"/>
    <property type="match status" value="1"/>
</dbReference>
<evidence type="ECO:0000313" key="10">
    <source>
        <dbReference type="Proteomes" id="UP000250222"/>
    </source>
</evidence>
<sequence length="529" mass="56846">MSYRPEGLRTMDEADGAPAPASAPAGIGVRGWLRWAWRQLTSMRVALLLLMLLALAALPGAFFPQRPQDPAAVAAYYADNPGAAEWLERFGLFDVYGAPWFAAIYLLLFVSLVGCILPRTRAHVRALRAAPSRVPRRLGRFPVHATHTTTASAEEVARAVRRALGRRFRVAGTAEGISAERGYLRETGNIVFHLSLVGVLVALGAGQMLSYRGQAVVVEGRSFANALVDYDSFTPGTLVDTDDLEPFTVTLDELTSEFTWDAQARDFAADVTITRPDGESRSDTIRVNYPVTAAGANIYLAGNGYAPHLTVRDAEGEVAFSQPVPFLPEDDFYTSRGVVKVPDVSPGLEQLGFTGYLLPSAVVDEAGARSVHPQPNAPLVVLDVYTGDLGLDDGVPQNVYELDTEGMTPVTVGEEPATILIEPGQEVELPDGLGTVTFDSLPRFAALDLRYDPSLTVLLVSALLAMAGLSASLFAPRRRLWVKIGTDEDGRTVVEAAALARGDDPGLEPELERVMTAVRAAAPTSQEDT</sequence>
<evidence type="ECO:0000313" key="9">
    <source>
        <dbReference type="EMBL" id="SSA42413.1"/>
    </source>
</evidence>
<gene>
    <name evidence="9" type="ORF">SAMN05216184_10680</name>
</gene>
<proteinExistence type="predicted"/>
<feature type="region of interest" description="Disordered" evidence="6">
    <location>
        <begin position="1"/>
        <end position="23"/>
    </location>
</feature>
<accession>A0A2Y9C646</accession>
<evidence type="ECO:0000256" key="5">
    <source>
        <dbReference type="ARBA" id="ARBA00023136"/>
    </source>
</evidence>
<reference evidence="9 10" key="1">
    <citation type="submission" date="2016-10" db="EMBL/GenBank/DDBJ databases">
        <authorList>
            <person name="Cai Z."/>
        </authorList>
    </citation>
    <scope>NUCLEOTIDE SEQUENCE [LARGE SCALE GENOMIC DNA]</scope>
    <source>
        <strain evidence="9 10">CGMCC 1.10826</strain>
    </source>
</reference>
<organism evidence="9 10">
    <name type="scientific">Georgenia satyanarayanai</name>
    <dbReference type="NCBI Taxonomy" id="860221"/>
    <lineage>
        <taxon>Bacteria</taxon>
        <taxon>Bacillati</taxon>
        <taxon>Actinomycetota</taxon>
        <taxon>Actinomycetes</taxon>
        <taxon>Micrococcales</taxon>
        <taxon>Bogoriellaceae</taxon>
        <taxon>Georgenia</taxon>
    </lineage>
</organism>
<feature type="transmembrane region" description="Helical" evidence="7">
    <location>
        <begin position="455"/>
        <end position="475"/>
    </location>
</feature>
<dbReference type="PANTHER" id="PTHR31566">
    <property type="entry name" value="CYTOCHROME C BIOGENESIS PROTEIN CCS1, CHLOROPLASTIC"/>
    <property type="match status" value="1"/>
</dbReference>
<dbReference type="GO" id="GO:0016020">
    <property type="term" value="C:membrane"/>
    <property type="evidence" value="ECO:0007669"/>
    <property type="project" value="UniProtKB-SubCell"/>
</dbReference>
<evidence type="ECO:0000256" key="7">
    <source>
        <dbReference type="SAM" id="Phobius"/>
    </source>
</evidence>